<dbReference type="AlphaFoldDB" id="A0A7W5Y284"/>
<evidence type="ECO:0000313" key="2">
    <source>
        <dbReference type="Proteomes" id="UP000541425"/>
    </source>
</evidence>
<comment type="caution">
    <text evidence="1">The sequence shown here is derived from an EMBL/GenBank/DDBJ whole genome shotgun (WGS) entry which is preliminary data.</text>
</comment>
<dbReference type="EMBL" id="JACICA010000014">
    <property type="protein sequence ID" value="MBB3703495.1"/>
    <property type="molecule type" value="Genomic_DNA"/>
</dbReference>
<sequence length="73" mass="7995">MDVPPRISIGVFLLPRWSDAARLQTNAVILLSVGCPDGGVSNPLRQSLSRELIRSGDTFLFCSFMLSSPKMTK</sequence>
<name>A0A7W5Y284_9BACT</name>
<evidence type="ECO:0000313" key="1">
    <source>
        <dbReference type="EMBL" id="MBB3703495.1"/>
    </source>
</evidence>
<organism evidence="1 2">
    <name type="scientific">Alloprevotella rava</name>
    <dbReference type="NCBI Taxonomy" id="671218"/>
    <lineage>
        <taxon>Bacteria</taxon>
        <taxon>Pseudomonadati</taxon>
        <taxon>Bacteroidota</taxon>
        <taxon>Bacteroidia</taxon>
        <taxon>Bacteroidales</taxon>
        <taxon>Prevotellaceae</taxon>
        <taxon>Alloprevotella</taxon>
    </lineage>
</organism>
<protein>
    <submittedName>
        <fullName evidence="1">Uncharacterized protein</fullName>
    </submittedName>
</protein>
<gene>
    <name evidence="1" type="ORF">FHS60_001986</name>
</gene>
<proteinExistence type="predicted"/>
<dbReference type="Proteomes" id="UP000541425">
    <property type="component" value="Unassembled WGS sequence"/>
</dbReference>
<dbReference type="PROSITE" id="PS51257">
    <property type="entry name" value="PROKAR_LIPOPROTEIN"/>
    <property type="match status" value="1"/>
</dbReference>
<reference evidence="1 2" key="1">
    <citation type="submission" date="2020-08" db="EMBL/GenBank/DDBJ databases">
        <title>Genomic Encyclopedia of Type Strains, Phase IV (KMG-IV): sequencing the most valuable type-strain genomes for metagenomic binning, comparative biology and taxonomic classification.</title>
        <authorList>
            <person name="Goeker M."/>
        </authorList>
    </citation>
    <scope>NUCLEOTIDE SEQUENCE [LARGE SCALE GENOMIC DNA]</scope>
    <source>
        <strain evidence="1 2">DSM 22548</strain>
    </source>
</reference>
<accession>A0A7W5Y284</accession>